<dbReference type="InterPro" id="IPR019343">
    <property type="entry name" value="PPP1R21_N"/>
</dbReference>
<dbReference type="GO" id="GO:0005769">
    <property type="term" value="C:early endosome"/>
    <property type="evidence" value="ECO:0007669"/>
    <property type="project" value="TreeGrafter"/>
</dbReference>
<comment type="caution">
    <text evidence="3">The sequence shown here is derived from an EMBL/GenBank/DDBJ whole genome shotgun (WGS) entry which is preliminary data.</text>
</comment>
<reference evidence="3" key="1">
    <citation type="journal article" date="2023" name="G3 (Bethesda)">
        <title>Whole genome assembly and annotation of the endangered Caribbean coral Acropora cervicornis.</title>
        <authorList>
            <person name="Selwyn J.D."/>
            <person name="Vollmer S.V."/>
        </authorList>
    </citation>
    <scope>NUCLEOTIDE SEQUENCE</scope>
    <source>
        <strain evidence="3">K2</strain>
    </source>
</reference>
<dbReference type="Pfam" id="PF10205">
    <property type="entry name" value="KLRAQ"/>
    <property type="match status" value="1"/>
</dbReference>
<evidence type="ECO:0000256" key="1">
    <source>
        <dbReference type="SAM" id="MobiDB-lite"/>
    </source>
</evidence>
<organism evidence="3 4">
    <name type="scientific">Acropora cervicornis</name>
    <name type="common">Staghorn coral</name>
    <dbReference type="NCBI Taxonomy" id="6130"/>
    <lineage>
        <taxon>Eukaryota</taxon>
        <taxon>Metazoa</taxon>
        <taxon>Cnidaria</taxon>
        <taxon>Anthozoa</taxon>
        <taxon>Hexacorallia</taxon>
        <taxon>Scleractinia</taxon>
        <taxon>Astrocoeniina</taxon>
        <taxon>Acroporidae</taxon>
        <taxon>Acropora</taxon>
    </lineage>
</organism>
<dbReference type="AlphaFoldDB" id="A0AAD9V4I6"/>
<evidence type="ECO:0000313" key="3">
    <source>
        <dbReference type="EMBL" id="KAK2560435.1"/>
    </source>
</evidence>
<reference evidence="3" key="2">
    <citation type="journal article" date="2023" name="Science">
        <title>Genomic signatures of disease resistance in endangered staghorn corals.</title>
        <authorList>
            <person name="Vollmer S.V."/>
            <person name="Selwyn J.D."/>
            <person name="Despard B.A."/>
            <person name="Roesel C.L."/>
        </authorList>
    </citation>
    <scope>NUCLEOTIDE SEQUENCE</scope>
    <source>
        <strain evidence="3">K2</strain>
    </source>
</reference>
<dbReference type="PANTHER" id="PTHR21448:SF0">
    <property type="entry name" value="PROTEIN PHOSPHATASE 1 REGULATORY SUBUNIT 21"/>
    <property type="match status" value="1"/>
</dbReference>
<name>A0AAD9V4I6_ACRCE</name>
<keyword evidence="4" id="KW-1185">Reference proteome</keyword>
<proteinExistence type="predicted"/>
<evidence type="ECO:0000313" key="4">
    <source>
        <dbReference type="Proteomes" id="UP001249851"/>
    </source>
</evidence>
<dbReference type="SMART" id="SM01254">
    <property type="entry name" value="KLRAQ"/>
    <property type="match status" value="1"/>
</dbReference>
<feature type="compositionally biased region" description="Basic and acidic residues" evidence="1">
    <location>
        <begin position="85"/>
        <end position="109"/>
    </location>
</feature>
<dbReference type="GO" id="GO:0016020">
    <property type="term" value="C:membrane"/>
    <property type="evidence" value="ECO:0007669"/>
    <property type="project" value="TreeGrafter"/>
</dbReference>
<feature type="region of interest" description="Disordered" evidence="1">
    <location>
        <begin position="84"/>
        <end position="109"/>
    </location>
</feature>
<accession>A0AAD9V4I6</accession>
<dbReference type="PANTHER" id="PTHR21448">
    <property type="entry name" value="SMOOTH MUSCLE MYOSIN HEAVY CHAIN-RELATED"/>
    <property type="match status" value="1"/>
</dbReference>
<dbReference type="EMBL" id="JARQWQ010000036">
    <property type="protein sequence ID" value="KAK2560435.1"/>
    <property type="molecule type" value="Genomic_DNA"/>
</dbReference>
<dbReference type="InterPro" id="IPR040024">
    <property type="entry name" value="PPP1R21"/>
</dbReference>
<gene>
    <name evidence="3" type="ORF">P5673_016779</name>
</gene>
<feature type="domain" description="Protein phosphatase 1 regulatory subunit 21 N-terminal" evidence="2">
    <location>
        <begin position="13"/>
        <end position="112"/>
    </location>
</feature>
<sequence>MSADSQNLQTKYQKLAAEFAKQRAQVTVLKKAVIEEQGKTKTLQENVRQKDQSIRKFEQEIDSLQFRNDQLSKRVAILQEELDEYDGKNRRGKTRVDGVTRPDDNDVKDQELQIKIQENERLQREVNVNK</sequence>
<dbReference type="Proteomes" id="UP001249851">
    <property type="component" value="Unassembled WGS sequence"/>
</dbReference>
<evidence type="ECO:0000259" key="2">
    <source>
        <dbReference type="SMART" id="SM01254"/>
    </source>
</evidence>
<protein>
    <submittedName>
        <fullName evidence="3">Protein phosphatase 1 regulatory subunit 21</fullName>
    </submittedName>
</protein>